<dbReference type="EMBL" id="JBHSOD010000046">
    <property type="protein sequence ID" value="MFC5888842.1"/>
    <property type="molecule type" value="Genomic_DNA"/>
</dbReference>
<comment type="caution">
    <text evidence="2">The sequence shown here is derived from an EMBL/GenBank/DDBJ whole genome shotgun (WGS) entry which is preliminary data.</text>
</comment>
<feature type="compositionally biased region" description="Low complexity" evidence="1">
    <location>
        <begin position="256"/>
        <end position="271"/>
    </location>
</feature>
<dbReference type="RefSeq" id="WP_313764799.1">
    <property type="nucleotide sequence ID" value="NZ_BAAAVH010000021.1"/>
</dbReference>
<feature type="compositionally biased region" description="Low complexity" evidence="1">
    <location>
        <begin position="12"/>
        <end position="38"/>
    </location>
</feature>
<proteinExistence type="predicted"/>
<protein>
    <recommendedName>
        <fullName evidence="4">Lipoprotein</fullName>
    </recommendedName>
</protein>
<evidence type="ECO:0000313" key="2">
    <source>
        <dbReference type="EMBL" id="MFC5888842.1"/>
    </source>
</evidence>
<gene>
    <name evidence="2" type="ORF">ACFP0N_28135</name>
</gene>
<accession>A0ABW1F3E1</accession>
<name>A0ABW1F3E1_9ACTN</name>
<evidence type="ECO:0000313" key="3">
    <source>
        <dbReference type="Proteomes" id="UP001596067"/>
    </source>
</evidence>
<organism evidence="2 3">
    <name type="scientific">Kitasatospora aburaviensis</name>
    <dbReference type="NCBI Taxonomy" id="67265"/>
    <lineage>
        <taxon>Bacteria</taxon>
        <taxon>Bacillati</taxon>
        <taxon>Actinomycetota</taxon>
        <taxon>Actinomycetes</taxon>
        <taxon>Kitasatosporales</taxon>
        <taxon>Streptomycetaceae</taxon>
        <taxon>Kitasatospora</taxon>
    </lineage>
</organism>
<feature type="region of interest" description="Disordered" evidence="1">
    <location>
        <begin position="245"/>
        <end position="330"/>
    </location>
</feature>
<evidence type="ECO:0000256" key="1">
    <source>
        <dbReference type="SAM" id="MobiDB-lite"/>
    </source>
</evidence>
<sequence>MAASPPPRRRAGAAPPRAVRAATTAPATTATPTAAPAATAPVTTALSTLLAALAALAAFLLTACGAPGELRDHGPARQVTPPTVPQPLWSGLAVAPPPTSPAPGRSSEPPPQPVPDVTFPGPDLTAVDVRAVLAKDPGVSQDERRALDGCPGCEVRAPEFRDLTGDGRPELIAAVGTVGPVVLHVYTAVGDRLLPVLRVQVLKGFGAETVGADLWLHEPTTVTTRTSSHYQWDGTRLGLLEQRVEGIGPIPGPGPGTTAEPEATPAGTPGPKVSRPSDPPVTGRPQPSPVPGGTGWAATPQPQSGAGVGAPRPAASQPVRPTAAPPEAKP</sequence>
<keyword evidence="3" id="KW-1185">Reference proteome</keyword>
<feature type="region of interest" description="Disordered" evidence="1">
    <location>
        <begin position="1"/>
        <end position="38"/>
    </location>
</feature>
<evidence type="ECO:0008006" key="4">
    <source>
        <dbReference type="Google" id="ProtNLM"/>
    </source>
</evidence>
<feature type="region of interest" description="Disordered" evidence="1">
    <location>
        <begin position="72"/>
        <end position="118"/>
    </location>
</feature>
<dbReference type="Proteomes" id="UP001596067">
    <property type="component" value="Unassembled WGS sequence"/>
</dbReference>
<reference evidence="3" key="1">
    <citation type="journal article" date="2019" name="Int. J. Syst. Evol. Microbiol.">
        <title>The Global Catalogue of Microorganisms (GCM) 10K type strain sequencing project: providing services to taxonomists for standard genome sequencing and annotation.</title>
        <authorList>
            <consortium name="The Broad Institute Genomics Platform"/>
            <consortium name="The Broad Institute Genome Sequencing Center for Infectious Disease"/>
            <person name="Wu L."/>
            <person name="Ma J."/>
        </authorList>
    </citation>
    <scope>NUCLEOTIDE SEQUENCE [LARGE SCALE GENOMIC DNA]</scope>
    <source>
        <strain evidence="3">CGMCC 4.1469</strain>
    </source>
</reference>